<name>A0A5B8N0V7_9CHLO</name>
<dbReference type="EMBL" id="CP031050">
    <property type="protein sequence ID" value="QDZ25414.1"/>
    <property type="molecule type" value="Genomic_DNA"/>
</dbReference>
<evidence type="ECO:0000313" key="2">
    <source>
        <dbReference type="EMBL" id="QDZ25414.1"/>
    </source>
</evidence>
<keyword evidence="3" id="KW-1185">Reference proteome</keyword>
<sequence>MEGRGKSDKRVAGKKAKEDKPCPKKEQDELVKVTHHCDPSFDYSIDLVNKPDPDESSDDKLKALEAIPVRKGLLYDHMYCFSFKSQNSSWY</sequence>
<proteinExistence type="predicted"/>
<organism evidence="2 3">
    <name type="scientific">Chloropicon primus</name>
    <dbReference type="NCBI Taxonomy" id="1764295"/>
    <lineage>
        <taxon>Eukaryota</taxon>
        <taxon>Viridiplantae</taxon>
        <taxon>Chlorophyta</taxon>
        <taxon>Chloropicophyceae</taxon>
        <taxon>Chloropicales</taxon>
        <taxon>Chloropicaceae</taxon>
        <taxon>Chloropicon</taxon>
    </lineage>
</organism>
<dbReference type="Proteomes" id="UP000316726">
    <property type="component" value="Chromosome 17"/>
</dbReference>
<feature type="region of interest" description="Disordered" evidence="1">
    <location>
        <begin position="1"/>
        <end position="28"/>
    </location>
</feature>
<gene>
    <name evidence="2" type="ORF">A3770_17p79320</name>
</gene>
<reference evidence="2 3" key="1">
    <citation type="submission" date="2018-07" db="EMBL/GenBank/DDBJ databases">
        <title>The complete nuclear genome of the prasinophyte Chloropicon primus (CCMP1205).</title>
        <authorList>
            <person name="Pombert J.-F."/>
            <person name="Otis C."/>
            <person name="Turmel M."/>
            <person name="Lemieux C."/>
        </authorList>
    </citation>
    <scope>NUCLEOTIDE SEQUENCE [LARGE SCALE GENOMIC DNA]</scope>
    <source>
        <strain evidence="2 3">CCMP1205</strain>
    </source>
</reference>
<accession>A0A5B8N0V7</accession>
<dbReference type="AlphaFoldDB" id="A0A5B8N0V7"/>
<protein>
    <submittedName>
        <fullName evidence="2">Uncharacterized protein</fullName>
    </submittedName>
</protein>
<evidence type="ECO:0000313" key="3">
    <source>
        <dbReference type="Proteomes" id="UP000316726"/>
    </source>
</evidence>
<evidence type="ECO:0000256" key="1">
    <source>
        <dbReference type="SAM" id="MobiDB-lite"/>
    </source>
</evidence>